<accession>A0A8X7YNH7</accession>
<gene>
    <name evidence="1" type="ORF">POTOM_043897</name>
</gene>
<protein>
    <submittedName>
        <fullName evidence="1">Uncharacterized protein</fullName>
    </submittedName>
</protein>
<dbReference type="EMBL" id="JAAWWB010000025">
    <property type="protein sequence ID" value="KAG6751698.1"/>
    <property type="molecule type" value="Genomic_DNA"/>
</dbReference>
<evidence type="ECO:0000313" key="2">
    <source>
        <dbReference type="Proteomes" id="UP000886885"/>
    </source>
</evidence>
<sequence>MIPGSISEENLNKLIEQIVKTSYKVVIKTLTLYVKVFLLRVNSNQITLDRRSVFRAELYENSLAKKTLIRLFIRCCETAVRGEDFYCTFYILASGAWKMPIGDHSALGNCTVFRQRVHIRNISPVIDWP</sequence>
<comment type="caution">
    <text evidence="1">The sequence shown here is derived from an EMBL/GenBank/DDBJ whole genome shotgun (WGS) entry which is preliminary data.</text>
</comment>
<reference evidence="1" key="1">
    <citation type="journal article" date="2020" name="bioRxiv">
        <title>Hybrid origin of Populus tomentosa Carr. identified through genome sequencing and phylogenomic analysis.</title>
        <authorList>
            <person name="An X."/>
            <person name="Gao K."/>
            <person name="Chen Z."/>
            <person name="Li J."/>
            <person name="Yang X."/>
            <person name="Yang X."/>
            <person name="Zhou J."/>
            <person name="Guo T."/>
            <person name="Zhao T."/>
            <person name="Huang S."/>
            <person name="Miao D."/>
            <person name="Khan W.U."/>
            <person name="Rao P."/>
            <person name="Ye M."/>
            <person name="Lei B."/>
            <person name="Liao W."/>
            <person name="Wang J."/>
            <person name="Ji L."/>
            <person name="Li Y."/>
            <person name="Guo B."/>
            <person name="Mustafa N.S."/>
            <person name="Li S."/>
            <person name="Yun Q."/>
            <person name="Keller S.R."/>
            <person name="Mao J."/>
            <person name="Zhang R."/>
            <person name="Strauss S.H."/>
        </authorList>
    </citation>
    <scope>NUCLEOTIDE SEQUENCE</scope>
    <source>
        <strain evidence="1">GM15</strain>
        <tissue evidence="1">Leaf</tissue>
    </source>
</reference>
<dbReference type="AlphaFoldDB" id="A0A8X7YNH7"/>
<keyword evidence="2" id="KW-1185">Reference proteome</keyword>
<organism evidence="1 2">
    <name type="scientific">Populus tomentosa</name>
    <name type="common">Chinese white poplar</name>
    <dbReference type="NCBI Taxonomy" id="118781"/>
    <lineage>
        <taxon>Eukaryota</taxon>
        <taxon>Viridiplantae</taxon>
        <taxon>Streptophyta</taxon>
        <taxon>Embryophyta</taxon>
        <taxon>Tracheophyta</taxon>
        <taxon>Spermatophyta</taxon>
        <taxon>Magnoliopsida</taxon>
        <taxon>eudicotyledons</taxon>
        <taxon>Gunneridae</taxon>
        <taxon>Pentapetalae</taxon>
        <taxon>rosids</taxon>
        <taxon>fabids</taxon>
        <taxon>Malpighiales</taxon>
        <taxon>Salicaceae</taxon>
        <taxon>Saliceae</taxon>
        <taxon>Populus</taxon>
    </lineage>
</organism>
<name>A0A8X7YNH7_POPTO</name>
<proteinExistence type="predicted"/>
<evidence type="ECO:0000313" key="1">
    <source>
        <dbReference type="EMBL" id="KAG6751698.1"/>
    </source>
</evidence>
<dbReference type="Proteomes" id="UP000886885">
    <property type="component" value="Chromosome 13A"/>
</dbReference>